<dbReference type="PANTHER" id="PTHR42920">
    <property type="entry name" value="OS03G0707200 PROTEIN-RELATED"/>
    <property type="match status" value="1"/>
</dbReference>
<dbReference type="Proteomes" id="UP000288096">
    <property type="component" value="Unassembled WGS sequence"/>
</dbReference>
<dbReference type="OrthoDB" id="9810818at2"/>
<accession>A0A401G2B3</accession>
<evidence type="ECO:0000259" key="7">
    <source>
        <dbReference type="Pfam" id="PF00892"/>
    </source>
</evidence>
<protein>
    <submittedName>
        <fullName evidence="8">EamA family transporter</fullName>
    </submittedName>
</protein>
<dbReference type="GO" id="GO:0005886">
    <property type="term" value="C:plasma membrane"/>
    <property type="evidence" value="ECO:0007669"/>
    <property type="project" value="UniProtKB-SubCell"/>
</dbReference>
<keyword evidence="4 6" id="KW-1133">Transmembrane helix</keyword>
<evidence type="ECO:0000256" key="6">
    <source>
        <dbReference type="SAM" id="Phobius"/>
    </source>
</evidence>
<feature type="transmembrane region" description="Helical" evidence="6">
    <location>
        <begin position="131"/>
        <end position="152"/>
    </location>
</feature>
<dbReference type="RefSeq" id="WP_124330427.1">
    <property type="nucleotide sequence ID" value="NZ_BEXT01000001.1"/>
</dbReference>
<dbReference type="InterPro" id="IPR000620">
    <property type="entry name" value="EamA_dom"/>
</dbReference>
<evidence type="ECO:0000313" key="9">
    <source>
        <dbReference type="Proteomes" id="UP000288096"/>
    </source>
</evidence>
<feature type="transmembrane region" description="Helical" evidence="6">
    <location>
        <begin position="102"/>
        <end position="124"/>
    </location>
</feature>
<evidence type="ECO:0000256" key="2">
    <source>
        <dbReference type="ARBA" id="ARBA00022475"/>
    </source>
</evidence>
<organism evidence="8 9">
    <name type="scientific">Desulfonema ishimotonii</name>
    <dbReference type="NCBI Taxonomy" id="45657"/>
    <lineage>
        <taxon>Bacteria</taxon>
        <taxon>Pseudomonadati</taxon>
        <taxon>Thermodesulfobacteriota</taxon>
        <taxon>Desulfobacteria</taxon>
        <taxon>Desulfobacterales</taxon>
        <taxon>Desulfococcaceae</taxon>
        <taxon>Desulfonema</taxon>
    </lineage>
</organism>
<feature type="transmembrane region" description="Helical" evidence="6">
    <location>
        <begin position="75"/>
        <end position="96"/>
    </location>
</feature>
<feature type="transmembrane region" description="Helical" evidence="6">
    <location>
        <begin position="189"/>
        <end position="210"/>
    </location>
</feature>
<reference evidence="9" key="1">
    <citation type="submission" date="2017-11" db="EMBL/GenBank/DDBJ databases">
        <authorList>
            <person name="Watanabe M."/>
            <person name="Kojima H."/>
        </authorList>
    </citation>
    <scope>NUCLEOTIDE SEQUENCE [LARGE SCALE GENOMIC DNA]</scope>
    <source>
        <strain evidence="9">Tokyo 01</strain>
    </source>
</reference>
<feature type="domain" description="EamA" evidence="7">
    <location>
        <begin position="160"/>
        <end position="293"/>
    </location>
</feature>
<keyword evidence="3 6" id="KW-0812">Transmembrane</keyword>
<name>A0A401G2B3_9BACT</name>
<reference evidence="9" key="2">
    <citation type="submission" date="2019-01" db="EMBL/GenBank/DDBJ databases">
        <title>Genome sequence of Desulfonema ishimotonii strain Tokyo 01.</title>
        <authorList>
            <person name="Fukui M."/>
        </authorList>
    </citation>
    <scope>NUCLEOTIDE SEQUENCE [LARGE SCALE GENOMIC DNA]</scope>
    <source>
        <strain evidence="9">Tokyo 01</strain>
    </source>
</reference>
<comment type="caution">
    <text evidence="8">The sequence shown here is derived from an EMBL/GenBank/DDBJ whole genome shotgun (WGS) entry which is preliminary data.</text>
</comment>
<evidence type="ECO:0000313" key="8">
    <source>
        <dbReference type="EMBL" id="GBC63346.1"/>
    </source>
</evidence>
<evidence type="ECO:0000256" key="5">
    <source>
        <dbReference type="ARBA" id="ARBA00023136"/>
    </source>
</evidence>
<feature type="domain" description="EamA" evidence="7">
    <location>
        <begin position="12"/>
        <end position="147"/>
    </location>
</feature>
<dbReference type="SUPFAM" id="SSF103481">
    <property type="entry name" value="Multidrug resistance efflux transporter EmrE"/>
    <property type="match status" value="2"/>
</dbReference>
<dbReference type="AlphaFoldDB" id="A0A401G2B3"/>
<dbReference type="EMBL" id="BEXT01000001">
    <property type="protein sequence ID" value="GBC63346.1"/>
    <property type="molecule type" value="Genomic_DNA"/>
</dbReference>
<dbReference type="PANTHER" id="PTHR42920:SF11">
    <property type="entry name" value="INNER MEMBRANE PROTEIN YTFF"/>
    <property type="match status" value="1"/>
</dbReference>
<evidence type="ECO:0000256" key="4">
    <source>
        <dbReference type="ARBA" id="ARBA00022989"/>
    </source>
</evidence>
<keyword evidence="2" id="KW-1003">Cell membrane</keyword>
<feature type="transmembrane region" description="Helical" evidence="6">
    <location>
        <begin position="12"/>
        <end position="35"/>
    </location>
</feature>
<comment type="subcellular location">
    <subcellularLocation>
        <location evidence="1">Cell membrane</location>
        <topology evidence="1">Multi-pass membrane protein</topology>
    </subcellularLocation>
</comment>
<feature type="transmembrane region" description="Helical" evidence="6">
    <location>
        <begin position="47"/>
        <end position="68"/>
    </location>
</feature>
<proteinExistence type="predicted"/>
<keyword evidence="5 6" id="KW-0472">Membrane</keyword>
<evidence type="ECO:0000256" key="1">
    <source>
        <dbReference type="ARBA" id="ARBA00004651"/>
    </source>
</evidence>
<evidence type="ECO:0000256" key="3">
    <source>
        <dbReference type="ARBA" id="ARBA00022692"/>
    </source>
</evidence>
<sequence length="315" mass="34773">MNTTPSPKVPAIGYLYVVAAAVLWGTSGSVAKFLFNSGVTSFQMVQLRITVAAAVLFLWLVTCHRALLRIERRDIFYFVILGSGAMAIVQFTYLLAISKIQVAAAILLQYLAPGLIAIYSAVFARQKLTRLMIFAVSLATLGCYLVVGAYHLDVLNMNKVGILSGILSAVTFAWYSLQGEYGMRRYAPWTVLFYAMAFAALSWNIFYPPLAAFRRAYSPQEWGWILFVAIAGTTLPFGFYLKGISLVRSTRASITATLEPITAGAVSYVFLNEVMEPLQMTGGALVLGAIILLQLRREHDDQTPDVLRARLQNQQ</sequence>
<dbReference type="Pfam" id="PF00892">
    <property type="entry name" value="EamA"/>
    <property type="match status" value="2"/>
</dbReference>
<feature type="transmembrane region" description="Helical" evidence="6">
    <location>
        <begin position="158"/>
        <end position="177"/>
    </location>
</feature>
<feature type="transmembrane region" description="Helical" evidence="6">
    <location>
        <begin position="222"/>
        <end position="241"/>
    </location>
</feature>
<dbReference type="InterPro" id="IPR037185">
    <property type="entry name" value="EmrE-like"/>
</dbReference>
<dbReference type="InterPro" id="IPR051258">
    <property type="entry name" value="Diverse_Substrate_Transporter"/>
</dbReference>
<gene>
    <name evidence="8" type="ORF">DENIS_4340</name>
</gene>
<keyword evidence="9" id="KW-1185">Reference proteome</keyword>